<dbReference type="InterPro" id="IPR002755">
    <property type="entry name" value="DNA_primase_S"/>
</dbReference>
<dbReference type="Proteomes" id="UP001596442">
    <property type="component" value="Unassembled WGS sequence"/>
</dbReference>
<dbReference type="GO" id="GO:0006269">
    <property type="term" value="P:DNA replication, synthesis of primer"/>
    <property type="evidence" value="ECO:0007669"/>
    <property type="project" value="UniProtKB-KW"/>
</dbReference>
<keyword evidence="11" id="KW-0464">Manganese</keyword>
<dbReference type="InterPro" id="IPR014052">
    <property type="entry name" value="DNA_primase_ssu_euk/arc"/>
</dbReference>
<keyword evidence="8" id="KW-0479">Metal-binding</keyword>
<keyword evidence="13" id="KW-1185">Reference proteome</keyword>
<evidence type="ECO:0000256" key="5">
    <source>
        <dbReference type="ARBA" id="ARBA00022679"/>
    </source>
</evidence>
<sequence length="271" mass="30476">MDDRTREYLAGRFGDYYRRVSLSPPPDANLREWGQIPWTPGTGTTMVRHQSLYDLGDLDTFFADNAPRHAYFSAARYDDPGASTMGKKGWRSADLVFDLDADHLPGVDPETTSYPEMLEACKQALYRLLDFLENDFAFEDLTIVFSGGRGYHVHVRDESVRELDSEARREVVDYVRAVDLDTDGLIRTVSDRGTTKRVLRTEGGWGARVHEALVEYAEDFREMDETAARERLMELDGIGQGRAGTILGAFERNPTAVREGNVEAGGPGVRR</sequence>
<evidence type="ECO:0000256" key="9">
    <source>
        <dbReference type="ARBA" id="ARBA00022842"/>
    </source>
</evidence>
<feature type="non-terminal residue" evidence="12">
    <location>
        <position position="271"/>
    </location>
</feature>
<evidence type="ECO:0000256" key="7">
    <source>
        <dbReference type="ARBA" id="ARBA00022705"/>
    </source>
</evidence>
<keyword evidence="10" id="KW-0804">Transcription</keyword>
<evidence type="ECO:0000256" key="11">
    <source>
        <dbReference type="ARBA" id="ARBA00023211"/>
    </source>
</evidence>
<dbReference type="RefSeq" id="WP_379781683.1">
    <property type="nucleotide sequence ID" value="NZ_JBHSWW010000141.1"/>
</dbReference>
<dbReference type="GO" id="GO:0046872">
    <property type="term" value="F:metal ion binding"/>
    <property type="evidence" value="ECO:0007669"/>
    <property type="project" value="UniProtKB-KW"/>
</dbReference>
<keyword evidence="5" id="KW-0808">Transferase</keyword>
<keyword evidence="9" id="KW-0460">Magnesium</keyword>
<reference evidence="12 13" key="1">
    <citation type="journal article" date="2019" name="Int. J. Syst. Evol. Microbiol.">
        <title>The Global Catalogue of Microorganisms (GCM) 10K type strain sequencing project: providing services to taxonomists for standard genome sequencing and annotation.</title>
        <authorList>
            <consortium name="The Broad Institute Genomics Platform"/>
            <consortium name="The Broad Institute Genome Sequencing Center for Infectious Disease"/>
            <person name="Wu L."/>
            <person name="Ma J."/>
        </authorList>
    </citation>
    <scope>NUCLEOTIDE SEQUENCE [LARGE SCALE GENOMIC DNA]</scope>
    <source>
        <strain evidence="12 13">CGMCC 1.3239</strain>
    </source>
</reference>
<dbReference type="EMBL" id="JBHSWW010000141">
    <property type="protein sequence ID" value="MFC6753774.1"/>
    <property type="molecule type" value="Genomic_DNA"/>
</dbReference>
<dbReference type="CDD" id="cd04860">
    <property type="entry name" value="AE_Prim_S"/>
    <property type="match status" value="1"/>
</dbReference>
<dbReference type="GO" id="GO:1990077">
    <property type="term" value="C:primosome complex"/>
    <property type="evidence" value="ECO:0007669"/>
    <property type="project" value="UniProtKB-KW"/>
</dbReference>
<organism evidence="12 13">
    <name type="scientific">Halorubrum tibetense</name>
    <dbReference type="NCBI Taxonomy" id="175631"/>
    <lineage>
        <taxon>Archaea</taxon>
        <taxon>Methanobacteriati</taxon>
        <taxon>Methanobacteriota</taxon>
        <taxon>Stenosarchaea group</taxon>
        <taxon>Halobacteria</taxon>
        <taxon>Halobacteriales</taxon>
        <taxon>Haloferacaceae</taxon>
        <taxon>Halorubrum</taxon>
    </lineage>
</organism>
<gene>
    <name evidence="12" type="ORF">ACFQEU_09920</name>
</gene>
<dbReference type="GO" id="GO:0016779">
    <property type="term" value="F:nucleotidyltransferase activity"/>
    <property type="evidence" value="ECO:0007669"/>
    <property type="project" value="UniProtKB-KW"/>
</dbReference>
<protein>
    <recommendedName>
        <fullName evidence="2">DNA primase small subunit</fullName>
    </recommendedName>
</protein>
<accession>A0ABD5SB49</accession>
<proteinExistence type="inferred from homology"/>
<dbReference type="Gene3D" id="3.90.920.10">
    <property type="entry name" value="DNA primase, PRIM domain"/>
    <property type="match status" value="1"/>
</dbReference>
<evidence type="ECO:0000256" key="1">
    <source>
        <dbReference type="ARBA" id="ARBA00009762"/>
    </source>
</evidence>
<keyword evidence="4" id="KW-0639">Primosome</keyword>
<dbReference type="SUPFAM" id="SSF56747">
    <property type="entry name" value="Prim-pol domain"/>
    <property type="match status" value="1"/>
</dbReference>
<evidence type="ECO:0000256" key="2">
    <source>
        <dbReference type="ARBA" id="ARBA00021278"/>
    </source>
</evidence>
<comment type="caution">
    <text evidence="12">The sequence shown here is derived from an EMBL/GenBank/DDBJ whole genome shotgun (WGS) entry which is preliminary data.</text>
</comment>
<comment type="similarity">
    <text evidence="1">Belongs to the eukaryotic-type primase small subunit family.</text>
</comment>
<keyword evidence="7" id="KW-0235">DNA replication</keyword>
<dbReference type="InterPro" id="IPR023639">
    <property type="entry name" value="DNA_primase_ssu_PriS"/>
</dbReference>
<evidence type="ECO:0000256" key="8">
    <source>
        <dbReference type="ARBA" id="ARBA00022723"/>
    </source>
</evidence>
<dbReference type="Pfam" id="PF01896">
    <property type="entry name" value="DNA_primase_S"/>
    <property type="match status" value="1"/>
</dbReference>
<evidence type="ECO:0000256" key="10">
    <source>
        <dbReference type="ARBA" id="ARBA00023163"/>
    </source>
</evidence>
<dbReference type="AlphaFoldDB" id="A0ABD5SB49"/>
<name>A0ABD5SB49_9EURY</name>
<dbReference type="PANTHER" id="PTHR10536">
    <property type="entry name" value="DNA PRIMASE SMALL SUBUNIT"/>
    <property type="match status" value="1"/>
</dbReference>
<dbReference type="GO" id="GO:0000428">
    <property type="term" value="C:DNA-directed RNA polymerase complex"/>
    <property type="evidence" value="ECO:0007669"/>
    <property type="project" value="UniProtKB-KW"/>
</dbReference>
<evidence type="ECO:0000256" key="4">
    <source>
        <dbReference type="ARBA" id="ARBA00022515"/>
    </source>
</evidence>
<keyword evidence="3" id="KW-0240">DNA-directed RNA polymerase</keyword>
<evidence type="ECO:0000313" key="13">
    <source>
        <dbReference type="Proteomes" id="UP001596442"/>
    </source>
</evidence>
<evidence type="ECO:0000256" key="6">
    <source>
        <dbReference type="ARBA" id="ARBA00022695"/>
    </source>
</evidence>
<evidence type="ECO:0000256" key="3">
    <source>
        <dbReference type="ARBA" id="ARBA00022478"/>
    </source>
</evidence>
<dbReference type="HAMAP" id="MF_00700">
    <property type="entry name" value="DNA_primase_sml_arc"/>
    <property type="match status" value="1"/>
</dbReference>
<evidence type="ECO:0000313" key="12">
    <source>
        <dbReference type="EMBL" id="MFC6753774.1"/>
    </source>
</evidence>
<keyword evidence="6" id="KW-0548">Nucleotidyltransferase</keyword>